<proteinExistence type="predicted"/>
<evidence type="ECO:0000313" key="2">
    <source>
        <dbReference type="Proteomes" id="UP000004994"/>
    </source>
</evidence>
<dbReference type="Proteomes" id="UP000004994">
    <property type="component" value="Chromosome 4"/>
</dbReference>
<reference evidence="1" key="1">
    <citation type="journal article" date="2012" name="Nature">
        <title>The tomato genome sequence provides insights into fleshy fruit evolution.</title>
        <authorList>
            <consortium name="Tomato Genome Consortium"/>
        </authorList>
    </citation>
    <scope>NUCLEOTIDE SEQUENCE [LARGE SCALE GENOMIC DNA]</scope>
    <source>
        <strain evidence="1">cv. Heinz 1706</strain>
    </source>
</reference>
<dbReference type="PANTHER" id="PTHR11439">
    <property type="entry name" value="GAG-POL-RELATED RETROTRANSPOSON"/>
    <property type="match status" value="1"/>
</dbReference>
<organism evidence="1">
    <name type="scientific">Solanum lycopersicum</name>
    <name type="common">Tomato</name>
    <name type="synonym">Lycopersicon esculentum</name>
    <dbReference type="NCBI Taxonomy" id="4081"/>
    <lineage>
        <taxon>Eukaryota</taxon>
        <taxon>Viridiplantae</taxon>
        <taxon>Streptophyta</taxon>
        <taxon>Embryophyta</taxon>
        <taxon>Tracheophyta</taxon>
        <taxon>Spermatophyta</taxon>
        <taxon>Magnoliopsida</taxon>
        <taxon>eudicotyledons</taxon>
        <taxon>Gunneridae</taxon>
        <taxon>Pentapetalae</taxon>
        <taxon>asterids</taxon>
        <taxon>lamiids</taxon>
        <taxon>Solanales</taxon>
        <taxon>Solanaceae</taxon>
        <taxon>Solanoideae</taxon>
        <taxon>Solaneae</taxon>
        <taxon>Solanum</taxon>
        <taxon>Solanum subgen. Lycopersicon</taxon>
    </lineage>
</organism>
<dbReference type="Gramene" id="Solyc04g056453.1.1">
    <property type="protein sequence ID" value="Solyc04g056453.1.1"/>
    <property type="gene ID" value="Solyc04g056453.1"/>
</dbReference>
<dbReference type="InParanoid" id="A0A3Q7G583"/>
<sequence length="108" mass="12394">MSLSSSKPVGTPIELIQKFMTAEFDLHFPNESDDKLLSQFMHSPKASYMEAAMEVVRYVKQAPGLGILMAANTTDQLIAYCDRLHGYIWRFFNLMEVKKTGYDFKKFS</sequence>
<keyword evidence="2" id="KW-1185">Reference proteome</keyword>
<dbReference type="AlphaFoldDB" id="A0A3Q7G583"/>
<reference evidence="1" key="2">
    <citation type="submission" date="2019-01" db="UniProtKB">
        <authorList>
            <consortium name="EnsemblPlants"/>
        </authorList>
    </citation>
    <scope>IDENTIFICATION</scope>
    <source>
        <strain evidence="1">cv. Heinz 1706</strain>
    </source>
</reference>
<protein>
    <submittedName>
        <fullName evidence="1">Uncharacterized protein</fullName>
    </submittedName>
</protein>
<evidence type="ECO:0000313" key="1">
    <source>
        <dbReference type="EnsemblPlants" id="Solyc04g056453.1.1"/>
    </source>
</evidence>
<name>A0A3Q7G583_SOLLC</name>
<dbReference type="EnsemblPlants" id="Solyc04g056453.1.1">
    <property type="protein sequence ID" value="Solyc04g056453.1.1"/>
    <property type="gene ID" value="Solyc04g056453.1"/>
</dbReference>
<dbReference type="PANTHER" id="PTHR11439:SF478">
    <property type="entry name" value="REVERSE TRANSCRIPTASE TY1_COPIA-TYPE DOMAIN-CONTAINING PROTEIN"/>
    <property type="match status" value="1"/>
</dbReference>
<accession>A0A3Q7G583</accession>